<evidence type="ECO:0000256" key="6">
    <source>
        <dbReference type="ARBA" id="ARBA00022989"/>
    </source>
</evidence>
<keyword evidence="3 8" id="KW-0812">Transmembrane</keyword>
<keyword evidence="6 8" id="KW-1133">Transmembrane helix</keyword>
<dbReference type="PANTHER" id="PTHR23130">
    <property type="entry name" value="CYTOCHROME B561 AND DOMON DOMAIN-CONTAINING PROTEIN"/>
    <property type="match status" value="1"/>
</dbReference>
<keyword evidence="4 9" id="KW-0732">Signal</keyword>
<evidence type="ECO:0000259" key="10">
    <source>
        <dbReference type="PROSITE" id="PS50836"/>
    </source>
</evidence>
<dbReference type="AlphaFoldDB" id="A0A9Q1HB82"/>
<evidence type="ECO:0000256" key="8">
    <source>
        <dbReference type="SAM" id="Phobius"/>
    </source>
</evidence>
<feature type="transmembrane region" description="Helical" evidence="8">
    <location>
        <begin position="298"/>
        <end position="320"/>
    </location>
</feature>
<dbReference type="InterPro" id="IPR006593">
    <property type="entry name" value="Cyt_b561/ferric_Rdtase_TM"/>
</dbReference>
<dbReference type="GO" id="GO:0016020">
    <property type="term" value="C:membrane"/>
    <property type="evidence" value="ECO:0007669"/>
    <property type="project" value="UniProtKB-SubCell"/>
</dbReference>
<dbReference type="InterPro" id="IPR005018">
    <property type="entry name" value="DOMON_domain"/>
</dbReference>
<keyword evidence="5" id="KW-0249">Electron transport</keyword>
<evidence type="ECO:0000256" key="1">
    <source>
        <dbReference type="ARBA" id="ARBA00004370"/>
    </source>
</evidence>
<dbReference type="PROSITE" id="PS50939">
    <property type="entry name" value="CYTOCHROME_B561"/>
    <property type="match status" value="1"/>
</dbReference>
<evidence type="ECO:0000256" key="7">
    <source>
        <dbReference type="ARBA" id="ARBA00023136"/>
    </source>
</evidence>
<evidence type="ECO:0000256" key="4">
    <source>
        <dbReference type="ARBA" id="ARBA00022729"/>
    </source>
</evidence>
<keyword evidence="2" id="KW-0813">Transport</keyword>
<evidence type="ECO:0000259" key="11">
    <source>
        <dbReference type="PROSITE" id="PS50939"/>
    </source>
</evidence>
<keyword evidence="7 8" id="KW-0472">Membrane</keyword>
<sequence length="483" mass="53809">MMKIPAISQLCLALLVMLNILPSSVFSHGGSHEEYGGYNNDAVCMPYWSCFNHPACTPEQCLFSIQWRVHGDEIQFNLTAITTGYIAVGISTSGKMAYSEVYSCNNKHELHRGWNSGGHTYNPNTTVSGTVSGEHVTVRDGMISCQFQRVLKLDNGPEEFLDLTANHTYTVLAALKSTIQPDGHPAYHGDKKWKSEDKVDFTAGSGGGRSEGEHSEFLPKLHGVLMTLAWLGFAAIGITSSRYYKPIWPETTLWGKPVWFSIHRTCMVAALLCFLFAAVVIVIHVGSYIMPSEGLVRFLHAVFGTTVIVLGICNWLMALFRPHPGTPNRPIYNWAHWSVGTVAFYLALATILLGIVDYPDRPLLGGIPNTVFWVTVIFIMFHIVVWGFLQYITVFVESKGRENDVPLVDDADEMEKSPINGNISTSTEDLYDDAFHIRLEIEIRQATQKSARLKQMLLWVYMTGVIITVLVVVIGIIIAKEED</sequence>
<dbReference type="Pfam" id="PF03188">
    <property type="entry name" value="Cytochrom_B561"/>
    <property type="match status" value="1"/>
</dbReference>
<keyword evidence="13" id="KW-1185">Reference proteome</keyword>
<name>A0A9Q1HB82_HOLLE</name>
<feature type="transmembrane region" description="Helical" evidence="8">
    <location>
        <begin position="458"/>
        <end position="479"/>
    </location>
</feature>
<feature type="domain" description="Cytochrome b561" evidence="11">
    <location>
        <begin position="182"/>
        <end position="390"/>
    </location>
</feature>
<dbReference type="PROSITE" id="PS50836">
    <property type="entry name" value="DOMON"/>
    <property type="match status" value="1"/>
</dbReference>
<gene>
    <name evidence="12" type="ORF">HOLleu_13791</name>
</gene>
<feature type="transmembrane region" description="Helical" evidence="8">
    <location>
        <begin position="371"/>
        <end position="392"/>
    </location>
</feature>
<dbReference type="Pfam" id="PF03351">
    <property type="entry name" value="DOMON"/>
    <property type="match status" value="1"/>
</dbReference>
<feature type="domain" description="DOMON" evidence="10">
    <location>
        <begin position="61"/>
        <end position="176"/>
    </location>
</feature>
<dbReference type="OrthoDB" id="2419613at2759"/>
<proteinExistence type="predicted"/>
<evidence type="ECO:0000256" key="3">
    <source>
        <dbReference type="ARBA" id="ARBA00022692"/>
    </source>
</evidence>
<dbReference type="Proteomes" id="UP001152320">
    <property type="component" value="Chromosome 6"/>
</dbReference>
<feature type="transmembrane region" description="Helical" evidence="8">
    <location>
        <begin position="332"/>
        <end position="356"/>
    </location>
</feature>
<reference evidence="12" key="1">
    <citation type="submission" date="2021-10" db="EMBL/GenBank/DDBJ databases">
        <title>Tropical sea cucumber genome reveals ecological adaptation and Cuvierian tubules defense mechanism.</title>
        <authorList>
            <person name="Chen T."/>
        </authorList>
    </citation>
    <scope>NUCLEOTIDE SEQUENCE</scope>
    <source>
        <strain evidence="12">Nanhai2018</strain>
        <tissue evidence="12">Muscle</tissue>
    </source>
</reference>
<feature type="signal peptide" evidence="9">
    <location>
        <begin position="1"/>
        <end position="27"/>
    </location>
</feature>
<dbReference type="PANTHER" id="PTHR23130:SF171">
    <property type="entry name" value="OS01G0895300 PROTEIN"/>
    <property type="match status" value="1"/>
</dbReference>
<feature type="chain" id="PRO_5040366329" evidence="9">
    <location>
        <begin position="28"/>
        <end position="483"/>
    </location>
</feature>
<dbReference type="Gene3D" id="1.20.120.1770">
    <property type="match status" value="1"/>
</dbReference>
<feature type="transmembrane region" description="Helical" evidence="8">
    <location>
        <begin position="265"/>
        <end position="286"/>
    </location>
</feature>
<comment type="subcellular location">
    <subcellularLocation>
        <location evidence="1">Membrane</location>
    </subcellularLocation>
</comment>
<evidence type="ECO:0000256" key="9">
    <source>
        <dbReference type="SAM" id="SignalP"/>
    </source>
</evidence>
<evidence type="ECO:0000256" key="5">
    <source>
        <dbReference type="ARBA" id="ARBA00022982"/>
    </source>
</evidence>
<dbReference type="EMBL" id="JAIZAY010000006">
    <property type="protein sequence ID" value="KAJ8039704.1"/>
    <property type="molecule type" value="Genomic_DNA"/>
</dbReference>
<evidence type="ECO:0000313" key="12">
    <source>
        <dbReference type="EMBL" id="KAJ8039704.1"/>
    </source>
</evidence>
<evidence type="ECO:0000256" key="2">
    <source>
        <dbReference type="ARBA" id="ARBA00022448"/>
    </source>
</evidence>
<protein>
    <submittedName>
        <fullName evidence="12">Ferric-chelate reductase 1</fullName>
    </submittedName>
</protein>
<evidence type="ECO:0000313" key="13">
    <source>
        <dbReference type="Proteomes" id="UP001152320"/>
    </source>
</evidence>
<dbReference type="SMART" id="SM00665">
    <property type="entry name" value="B561"/>
    <property type="match status" value="1"/>
</dbReference>
<accession>A0A9Q1HB82</accession>
<organism evidence="12 13">
    <name type="scientific">Holothuria leucospilota</name>
    <name type="common">Black long sea cucumber</name>
    <name type="synonym">Mertensiothuria leucospilota</name>
    <dbReference type="NCBI Taxonomy" id="206669"/>
    <lineage>
        <taxon>Eukaryota</taxon>
        <taxon>Metazoa</taxon>
        <taxon>Echinodermata</taxon>
        <taxon>Eleutherozoa</taxon>
        <taxon>Echinozoa</taxon>
        <taxon>Holothuroidea</taxon>
        <taxon>Aspidochirotacea</taxon>
        <taxon>Aspidochirotida</taxon>
        <taxon>Holothuriidae</taxon>
        <taxon>Holothuria</taxon>
    </lineage>
</organism>
<feature type="transmembrane region" description="Helical" evidence="8">
    <location>
        <begin position="224"/>
        <end position="244"/>
    </location>
</feature>
<comment type="caution">
    <text evidence="12">The sequence shown here is derived from an EMBL/GenBank/DDBJ whole genome shotgun (WGS) entry which is preliminary data.</text>
</comment>
<dbReference type="CDD" id="cd08760">
    <property type="entry name" value="Cyt_b561_FRRS1_like"/>
    <property type="match status" value="1"/>
</dbReference>